<protein>
    <submittedName>
        <fullName evidence="2">Uncharacterized protein</fullName>
    </submittedName>
</protein>
<dbReference type="AlphaFoldDB" id="A0A841UAU8"/>
<name>A0A841UAU8_9BACL</name>
<feature type="compositionally biased region" description="Basic and acidic residues" evidence="1">
    <location>
        <begin position="32"/>
        <end position="41"/>
    </location>
</feature>
<reference evidence="2 3" key="1">
    <citation type="submission" date="2020-08" db="EMBL/GenBank/DDBJ databases">
        <title>Cohnella phylogeny.</title>
        <authorList>
            <person name="Dunlap C."/>
        </authorList>
    </citation>
    <scope>NUCLEOTIDE SEQUENCE [LARGE SCALE GENOMIC DNA]</scope>
    <source>
        <strain evidence="2 3">DSM 25239</strain>
    </source>
</reference>
<proteinExistence type="predicted"/>
<feature type="compositionally biased region" description="Gly residues" evidence="1">
    <location>
        <begin position="42"/>
        <end position="51"/>
    </location>
</feature>
<keyword evidence="3" id="KW-1185">Reference proteome</keyword>
<organism evidence="2 3">
    <name type="scientific">Cohnella xylanilytica</name>
    <dbReference type="NCBI Taxonomy" id="557555"/>
    <lineage>
        <taxon>Bacteria</taxon>
        <taxon>Bacillati</taxon>
        <taxon>Bacillota</taxon>
        <taxon>Bacilli</taxon>
        <taxon>Bacillales</taxon>
        <taxon>Paenibacillaceae</taxon>
        <taxon>Cohnella</taxon>
    </lineage>
</organism>
<comment type="caution">
    <text evidence="2">The sequence shown here is derived from an EMBL/GenBank/DDBJ whole genome shotgun (WGS) entry which is preliminary data.</text>
</comment>
<dbReference type="Proteomes" id="UP000553776">
    <property type="component" value="Unassembled WGS sequence"/>
</dbReference>
<evidence type="ECO:0000313" key="2">
    <source>
        <dbReference type="EMBL" id="MBB6695091.1"/>
    </source>
</evidence>
<gene>
    <name evidence="2" type="ORF">H7B90_27220</name>
</gene>
<evidence type="ECO:0000256" key="1">
    <source>
        <dbReference type="SAM" id="MobiDB-lite"/>
    </source>
</evidence>
<dbReference type="PROSITE" id="PS51257">
    <property type="entry name" value="PROKAR_LIPOPROTEIN"/>
    <property type="match status" value="1"/>
</dbReference>
<sequence length="51" mass="4824">MRQAWLYAVAAAALVVVLAGCEKGSGQGGGKAGRDGGRHGDGGAGHGCDAG</sequence>
<dbReference type="EMBL" id="JACJVR010000111">
    <property type="protein sequence ID" value="MBB6695091.1"/>
    <property type="molecule type" value="Genomic_DNA"/>
</dbReference>
<feature type="region of interest" description="Disordered" evidence="1">
    <location>
        <begin position="23"/>
        <end position="51"/>
    </location>
</feature>
<dbReference type="RefSeq" id="WP_185139053.1">
    <property type="nucleotide sequence ID" value="NZ_JACJVR010000111.1"/>
</dbReference>
<evidence type="ECO:0000313" key="3">
    <source>
        <dbReference type="Proteomes" id="UP000553776"/>
    </source>
</evidence>
<accession>A0A841UAU8</accession>